<feature type="transmembrane region" description="Helical" evidence="6">
    <location>
        <begin position="149"/>
        <end position="170"/>
    </location>
</feature>
<dbReference type="eggNOG" id="KOG4473">
    <property type="taxonomic scope" value="Eukaryota"/>
</dbReference>
<evidence type="ECO:0000256" key="4">
    <source>
        <dbReference type="ARBA" id="ARBA00022989"/>
    </source>
</evidence>
<dbReference type="GO" id="GO:0012505">
    <property type="term" value="C:endomembrane system"/>
    <property type="evidence" value="ECO:0007669"/>
    <property type="project" value="UniProtKB-SubCell"/>
</dbReference>
<dbReference type="STRING" id="402676.B6K7Z4"/>
<dbReference type="VEuPathDB" id="FungiDB:SJAG_04867"/>
<dbReference type="JaponicusDB" id="SJAG_04867">
    <property type="gene designation" value="pcl1"/>
</dbReference>
<comment type="subcellular location">
    <subcellularLocation>
        <location evidence="1">Endomembrane system</location>
        <topology evidence="1">Multi-pass membrane protein</topology>
    </subcellularLocation>
</comment>
<reference evidence="7 9" key="1">
    <citation type="journal article" date="2011" name="Science">
        <title>Comparative functional genomics of the fission yeasts.</title>
        <authorList>
            <person name="Rhind N."/>
            <person name="Chen Z."/>
            <person name="Yassour M."/>
            <person name="Thompson D.A."/>
            <person name="Haas B.J."/>
            <person name="Habib N."/>
            <person name="Wapinski I."/>
            <person name="Roy S."/>
            <person name="Lin M.F."/>
            <person name="Heiman D.I."/>
            <person name="Young S.K."/>
            <person name="Furuya K."/>
            <person name="Guo Y."/>
            <person name="Pidoux A."/>
            <person name="Chen H.M."/>
            <person name="Robbertse B."/>
            <person name="Goldberg J.M."/>
            <person name="Aoki K."/>
            <person name="Bayne E.H."/>
            <person name="Berlin A.M."/>
            <person name="Desjardins C.A."/>
            <person name="Dobbs E."/>
            <person name="Dukaj L."/>
            <person name="Fan L."/>
            <person name="FitzGerald M.G."/>
            <person name="French C."/>
            <person name="Gujja S."/>
            <person name="Hansen K."/>
            <person name="Keifenheim D."/>
            <person name="Levin J.Z."/>
            <person name="Mosher R.A."/>
            <person name="Mueller C.A."/>
            <person name="Pfiffner J."/>
            <person name="Priest M."/>
            <person name="Russ C."/>
            <person name="Smialowska A."/>
            <person name="Swoboda P."/>
            <person name="Sykes S.M."/>
            <person name="Vaughn M."/>
            <person name="Vengrova S."/>
            <person name="Yoder R."/>
            <person name="Zeng Q."/>
            <person name="Allshire R."/>
            <person name="Baulcombe D."/>
            <person name="Birren B.W."/>
            <person name="Brown W."/>
            <person name="Ekwall K."/>
            <person name="Kellis M."/>
            <person name="Leatherwood J."/>
            <person name="Levin H."/>
            <person name="Margalit H."/>
            <person name="Martienssen R."/>
            <person name="Nieduszynski C.A."/>
            <person name="Spatafora J.W."/>
            <person name="Friedman N."/>
            <person name="Dalgaard J.Z."/>
            <person name="Baumann P."/>
            <person name="Niki H."/>
            <person name="Regev A."/>
            <person name="Nusbaum C."/>
        </authorList>
    </citation>
    <scope>NUCLEOTIDE SEQUENCE [LARGE SCALE GENOMIC DNA]</scope>
    <source>
        <strain evidence="9">yFS275 / FY16936</strain>
    </source>
</reference>
<accession>B6K7Z4</accession>
<evidence type="ECO:0000313" key="7">
    <source>
        <dbReference type="EMBL" id="EEB09648.1"/>
    </source>
</evidence>
<evidence type="ECO:0000256" key="3">
    <source>
        <dbReference type="ARBA" id="ARBA00022692"/>
    </source>
</evidence>
<dbReference type="Proteomes" id="UP000001744">
    <property type="component" value="Unassembled WGS sequence"/>
</dbReference>
<keyword evidence="3 6" id="KW-0812">Transmembrane</keyword>
<dbReference type="CDD" id="cd02432">
    <property type="entry name" value="Nodulin-21_like_1"/>
    <property type="match status" value="1"/>
</dbReference>
<keyword evidence="4 6" id="KW-1133">Transmembrane helix</keyword>
<dbReference type="GeneID" id="7050790"/>
<dbReference type="GO" id="GO:0030026">
    <property type="term" value="P:intracellular manganese ion homeostasis"/>
    <property type="evidence" value="ECO:0000318"/>
    <property type="project" value="GO_Central"/>
</dbReference>
<evidence type="ECO:0000256" key="1">
    <source>
        <dbReference type="ARBA" id="ARBA00004127"/>
    </source>
</evidence>
<evidence type="ECO:0000313" key="8">
    <source>
        <dbReference type="JaponicusDB" id="SJAG_04867"/>
    </source>
</evidence>
<dbReference type="HOGENOM" id="CLU_038957_3_0_1"/>
<protein>
    <submittedName>
        <fullName evidence="7">Ferrous iron transporter Pcl1</fullName>
    </submittedName>
</protein>
<evidence type="ECO:0000256" key="5">
    <source>
        <dbReference type="ARBA" id="ARBA00023136"/>
    </source>
</evidence>
<feature type="transmembrane region" description="Helical" evidence="6">
    <location>
        <begin position="208"/>
        <end position="228"/>
    </location>
</feature>
<gene>
    <name evidence="8" type="primary">pcl1</name>
    <name evidence="7" type="ORF">SJAG_04867</name>
</gene>
<dbReference type="PANTHER" id="PTHR31851">
    <property type="entry name" value="FE(2+)/MN(2+) TRANSPORTER PCL1"/>
    <property type="match status" value="1"/>
</dbReference>
<dbReference type="InterPro" id="IPR008217">
    <property type="entry name" value="Ccc1_fam"/>
</dbReference>
<comment type="similarity">
    <text evidence="2">Belongs to the CCC1 family.</text>
</comment>
<evidence type="ECO:0000256" key="2">
    <source>
        <dbReference type="ARBA" id="ARBA00007049"/>
    </source>
</evidence>
<dbReference type="GO" id="GO:0005384">
    <property type="term" value="F:manganese ion transmembrane transporter activity"/>
    <property type="evidence" value="ECO:0000318"/>
    <property type="project" value="GO_Central"/>
</dbReference>
<keyword evidence="5 6" id="KW-0472">Membrane</keyword>
<dbReference type="EMBL" id="KE651167">
    <property type="protein sequence ID" value="EEB09648.1"/>
    <property type="molecule type" value="Genomic_DNA"/>
</dbReference>
<name>B6K7Z4_SCHJY</name>
<dbReference type="OrthoDB" id="73465at2759"/>
<organism evidence="7 9">
    <name type="scientific">Schizosaccharomyces japonicus (strain yFS275 / FY16936)</name>
    <name type="common">Fission yeast</name>
    <dbReference type="NCBI Taxonomy" id="402676"/>
    <lineage>
        <taxon>Eukaryota</taxon>
        <taxon>Fungi</taxon>
        <taxon>Dikarya</taxon>
        <taxon>Ascomycota</taxon>
        <taxon>Taphrinomycotina</taxon>
        <taxon>Schizosaccharomycetes</taxon>
        <taxon>Schizosaccharomycetales</taxon>
        <taxon>Schizosaccharomycetaceae</taxon>
        <taxon>Schizosaccharomyces</taxon>
    </lineage>
</organism>
<feature type="transmembrane region" description="Helical" evidence="6">
    <location>
        <begin position="176"/>
        <end position="196"/>
    </location>
</feature>
<dbReference type="AlphaFoldDB" id="B6K7Z4"/>
<dbReference type="Pfam" id="PF01988">
    <property type="entry name" value="VIT1"/>
    <property type="match status" value="1"/>
</dbReference>
<dbReference type="GO" id="GO:0016020">
    <property type="term" value="C:membrane"/>
    <property type="evidence" value="ECO:0000318"/>
    <property type="project" value="GO_Central"/>
</dbReference>
<sequence length="234" mass="24844">MAHSEPVERHKIGRLGWLRAMVLGANDGILSTSSLLVGVIASNPSRNIVLVTGISGLIAGAMSMGAGEYVSVSSQSDSESAELHLEQQELLQDWDAEVNELTRIYMNRGLEKPLAREVATRLMEHNALEAHARDELNISELTAAKPFQAAIASALSFSLGGIVPVLVVLLVPLSMLHWVLSITSLIELAVLGVVGAKAGNAKPLRASLRVVCWGAATMAATSFIGKLFNAPIMD</sequence>
<keyword evidence="9" id="KW-1185">Reference proteome</keyword>
<dbReference type="RefSeq" id="XP_002175941.1">
    <property type="nucleotide sequence ID" value="XM_002175905.2"/>
</dbReference>
<evidence type="ECO:0000256" key="6">
    <source>
        <dbReference type="SAM" id="Phobius"/>
    </source>
</evidence>
<proteinExistence type="inferred from homology"/>
<evidence type="ECO:0000313" key="9">
    <source>
        <dbReference type="Proteomes" id="UP000001744"/>
    </source>
</evidence>
<dbReference type="GO" id="GO:0005381">
    <property type="term" value="F:iron ion transmembrane transporter activity"/>
    <property type="evidence" value="ECO:0000318"/>
    <property type="project" value="GO_Central"/>
</dbReference>
<dbReference type="OMA" id="SRIGWLR"/>